<protein>
    <submittedName>
        <fullName evidence="1">Uncharacterized protein</fullName>
    </submittedName>
</protein>
<evidence type="ECO:0000313" key="1">
    <source>
        <dbReference type="EMBL" id="CAE8728558.1"/>
    </source>
</evidence>
<dbReference type="AlphaFoldDB" id="A0A813LHA4"/>
<reference evidence="1" key="1">
    <citation type="submission" date="2021-02" db="EMBL/GenBank/DDBJ databases">
        <authorList>
            <person name="Dougan E. K."/>
            <person name="Rhodes N."/>
            <person name="Thang M."/>
            <person name="Chan C."/>
        </authorList>
    </citation>
    <scope>NUCLEOTIDE SEQUENCE</scope>
</reference>
<accession>A0A813LHA4</accession>
<organism evidence="1 2">
    <name type="scientific">Polarella glacialis</name>
    <name type="common">Dinoflagellate</name>
    <dbReference type="NCBI Taxonomy" id="89957"/>
    <lineage>
        <taxon>Eukaryota</taxon>
        <taxon>Sar</taxon>
        <taxon>Alveolata</taxon>
        <taxon>Dinophyceae</taxon>
        <taxon>Suessiales</taxon>
        <taxon>Suessiaceae</taxon>
        <taxon>Polarella</taxon>
    </lineage>
</organism>
<comment type="caution">
    <text evidence="1">The sequence shown here is derived from an EMBL/GenBank/DDBJ whole genome shotgun (WGS) entry which is preliminary data.</text>
</comment>
<proteinExistence type="predicted"/>
<dbReference type="Proteomes" id="UP000626109">
    <property type="component" value="Unassembled WGS sequence"/>
</dbReference>
<dbReference type="EMBL" id="CAJNNW010035568">
    <property type="protein sequence ID" value="CAE8728558.1"/>
    <property type="molecule type" value="Genomic_DNA"/>
</dbReference>
<evidence type="ECO:0000313" key="2">
    <source>
        <dbReference type="Proteomes" id="UP000626109"/>
    </source>
</evidence>
<gene>
    <name evidence="1" type="ORF">PGLA2088_LOCUS45167</name>
</gene>
<name>A0A813LHA4_POLGL</name>
<sequence>MPQVGVIERLVAPHRGWQQHFSDNGLSMTSFIGPDLDTVSARAERAAALGVQRGSFGSTVALPQLVPLGIGKENQMNTAPATRHPYNEPPRLEHDLHYAAVDSLRHGPGLAYNRRQRMTALRKVAAALRLAELPARSNQSARVRKVSGGINTLFVAFMVVFCMWPHRTVVERFTTGYDVMGAVEITGVYRKHHKPATLSLDELLQTAPAWHEEIERMPEPADAAEIYAATLKEISKGHAGPLRAPADFDARFGKRGWRGVIRFGIWQGEKFRPIDDGKRSLHNMGQETHEKIHHCPVEFAIMLAVFFAMAVPRPWPEWLQAELGTDDLADAYRGCPTSDASAPWTVLFVYNTAARKWMCTELWGHSYGFRSSVNNFNAWPELVVGFCRRFLSVLTGHYVDDFPTVDHKGGRGTAQDALHLVLELCGSSAAPAKCQKMAVRNTFLGQVNDLSGMLAESRVRLEAKEGRGEVIRAYCEEAQRTRLLSPGAASKLRGLIQYFATSVQGQVAKGGLQPLTMQSTGNSSCVSPVLHDALSYIAAMTLFAPARNVPLDGKRKQIAAWSDAEYDPCQPSLGGGVGYIVRYDGATIGAAARVPPDVIALLLPRAQQIGQLEALVPLVALMNETELFKSSDVLWGIDNTSAEASLVRGYSTKSDTAAIVVATHLVAAYLDCRIFYFHVDSASNPSDGLSRDGLNDAWTIKQSEAEGWLLYQALLPMMADNAHTLAQMPLELLTRFFCEGADNGVWKRAAL</sequence>